<dbReference type="AlphaFoldDB" id="A0A915JF17"/>
<accession>A0A915JF17</accession>
<sequence>MGPAQQVLLCQHEACAWNRHPKERVSYKANCSPASAAHPRGIGTPFRSDNSILPRATVVVAMSKQKLSP</sequence>
<proteinExistence type="predicted"/>
<organism evidence="1 2">
    <name type="scientific">Romanomermis culicivorax</name>
    <name type="common">Nematode worm</name>
    <dbReference type="NCBI Taxonomy" id="13658"/>
    <lineage>
        <taxon>Eukaryota</taxon>
        <taxon>Metazoa</taxon>
        <taxon>Ecdysozoa</taxon>
        <taxon>Nematoda</taxon>
        <taxon>Enoplea</taxon>
        <taxon>Dorylaimia</taxon>
        <taxon>Mermithida</taxon>
        <taxon>Mermithoidea</taxon>
        <taxon>Mermithidae</taxon>
        <taxon>Romanomermis</taxon>
    </lineage>
</organism>
<name>A0A915JF17_ROMCU</name>
<protein>
    <submittedName>
        <fullName evidence="2">Uncharacterized protein</fullName>
    </submittedName>
</protein>
<keyword evidence="1" id="KW-1185">Reference proteome</keyword>
<evidence type="ECO:0000313" key="2">
    <source>
        <dbReference type="WBParaSite" id="nRc.2.0.1.t25076-RA"/>
    </source>
</evidence>
<reference evidence="2" key="1">
    <citation type="submission" date="2022-11" db="UniProtKB">
        <authorList>
            <consortium name="WormBaseParasite"/>
        </authorList>
    </citation>
    <scope>IDENTIFICATION</scope>
</reference>
<dbReference type="Proteomes" id="UP000887565">
    <property type="component" value="Unplaced"/>
</dbReference>
<dbReference type="WBParaSite" id="nRc.2.0.1.t25076-RA">
    <property type="protein sequence ID" value="nRc.2.0.1.t25076-RA"/>
    <property type="gene ID" value="nRc.2.0.1.g25076"/>
</dbReference>
<evidence type="ECO:0000313" key="1">
    <source>
        <dbReference type="Proteomes" id="UP000887565"/>
    </source>
</evidence>